<sequence>MSVCVSLRLRLPLLSVSVLCCPPRPFCHCLLDVRCLIG</sequence>
<organism evidence="2">
    <name type="scientific">Anguilla anguilla</name>
    <name type="common">European freshwater eel</name>
    <name type="synonym">Muraena anguilla</name>
    <dbReference type="NCBI Taxonomy" id="7936"/>
    <lineage>
        <taxon>Eukaryota</taxon>
        <taxon>Metazoa</taxon>
        <taxon>Chordata</taxon>
        <taxon>Craniata</taxon>
        <taxon>Vertebrata</taxon>
        <taxon>Euteleostomi</taxon>
        <taxon>Actinopterygii</taxon>
        <taxon>Neopterygii</taxon>
        <taxon>Teleostei</taxon>
        <taxon>Anguilliformes</taxon>
        <taxon>Anguillidae</taxon>
        <taxon>Anguilla</taxon>
    </lineage>
</organism>
<reference evidence="2" key="2">
    <citation type="journal article" date="2015" name="Fish Shellfish Immunol.">
        <title>Early steps in the European eel (Anguilla anguilla)-Vibrio vulnificus interaction in the gills: Role of the RtxA13 toxin.</title>
        <authorList>
            <person name="Callol A."/>
            <person name="Pajuelo D."/>
            <person name="Ebbesson L."/>
            <person name="Teles M."/>
            <person name="MacKenzie S."/>
            <person name="Amaro C."/>
        </authorList>
    </citation>
    <scope>NUCLEOTIDE SEQUENCE</scope>
</reference>
<feature type="chain" id="PRO_5002433702" evidence="1">
    <location>
        <begin position="21"/>
        <end position="38"/>
    </location>
</feature>
<dbReference type="EMBL" id="GBXM01032262">
    <property type="protein sequence ID" value="JAH76315.1"/>
    <property type="molecule type" value="Transcribed_RNA"/>
</dbReference>
<feature type="signal peptide" evidence="1">
    <location>
        <begin position="1"/>
        <end position="20"/>
    </location>
</feature>
<reference evidence="2" key="1">
    <citation type="submission" date="2014-11" db="EMBL/GenBank/DDBJ databases">
        <authorList>
            <person name="Amaro Gonzalez C."/>
        </authorList>
    </citation>
    <scope>NUCLEOTIDE SEQUENCE</scope>
</reference>
<keyword evidence="1" id="KW-0732">Signal</keyword>
<protein>
    <submittedName>
        <fullName evidence="2">Uncharacterized protein</fullName>
    </submittedName>
</protein>
<dbReference type="AlphaFoldDB" id="A0A0E9VFW4"/>
<accession>A0A0E9VFW4</accession>
<name>A0A0E9VFW4_ANGAN</name>
<proteinExistence type="predicted"/>
<evidence type="ECO:0000313" key="2">
    <source>
        <dbReference type="EMBL" id="JAH76315.1"/>
    </source>
</evidence>
<evidence type="ECO:0000256" key="1">
    <source>
        <dbReference type="SAM" id="SignalP"/>
    </source>
</evidence>